<sequence>MIQIAKKGKVVLAGAGPGDPDLISLKALKYLQTADVVLTDRLVSPLLIDQYARKDAEVIYVGKQCSKGIWTPQRDINELIVEFALQGKLVLRLKGGDATLFSNVLDELQTVKKHEIPYEIIPGVSAAFGAAAYTGIPLTARDHSRGVRFLTLYDLNTVSSHQWKDWATTEDTLVFYMSGQRLNTLTQQLLHHKIDTTKGIAVVQQATTPDQKTRVFSFEEIQHKELPEFEYVPTLLIIGKVVNLHHQFQWFTEKSTTESYFDNHKIIYQNAI</sequence>
<dbReference type="GO" id="GO:0004851">
    <property type="term" value="F:uroporphyrin-III C-methyltransferase activity"/>
    <property type="evidence" value="ECO:0007669"/>
    <property type="project" value="UniProtKB-EC"/>
</dbReference>
<evidence type="ECO:0000256" key="4">
    <source>
        <dbReference type="ARBA" id="ARBA00022679"/>
    </source>
</evidence>
<evidence type="ECO:0000256" key="7">
    <source>
        <dbReference type="ARBA" id="ARBA00025705"/>
    </source>
</evidence>
<comment type="pathway">
    <text evidence="7">Porphyrin-containing compound metabolism; siroheme biosynthesis; precorrin-2 from uroporphyrinogen III: step 1/1.</text>
</comment>
<dbReference type="InterPro" id="IPR003043">
    <property type="entry name" value="Uropor_MeTrfase_CS"/>
</dbReference>
<dbReference type="InterPro" id="IPR014776">
    <property type="entry name" value="4pyrrole_Mease_sub2"/>
</dbReference>
<dbReference type="InterPro" id="IPR050161">
    <property type="entry name" value="Siro_Cobalamin_biosynth"/>
</dbReference>
<evidence type="ECO:0000256" key="6">
    <source>
        <dbReference type="ARBA" id="ARBA00023244"/>
    </source>
</evidence>
<evidence type="ECO:0000259" key="9">
    <source>
        <dbReference type="Pfam" id="PF00590"/>
    </source>
</evidence>
<dbReference type="Gene3D" id="3.40.1010.10">
    <property type="entry name" value="Cobalt-precorrin-4 Transmethylase, Domain 1"/>
    <property type="match status" value="1"/>
</dbReference>
<dbReference type="PANTHER" id="PTHR45790">
    <property type="entry name" value="SIROHEME SYNTHASE-RELATED"/>
    <property type="match status" value="1"/>
</dbReference>
<name>A0A4Q1K6W0_9FLAO</name>
<dbReference type="InterPro" id="IPR014777">
    <property type="entry name" value="4pyrrole_Mease_sub1"/>
</dbReference>
<dbReference type="Proteomes" id="UP000290283">
    <property type="component" value="Unassembled WGS sequence"/>
</dbReference>
<dbReference type="EMBL" id="SBKO01000001">
    <property type="protein sequence ID" value="RXR21342.1"/>
    <property type="molecule type" value="Genomic_DNA"/>
</dbReference>
<evidence type="ECO:0000256" key="5">
    <source>
        <dbReference type="ARBA" id="ARBA00022691"/>
    </source>
</evidence>
<dbReference type="GO" id="GO:0032259">
    <property type="term" value="P:methylation"/>
    <property type="evidence" value="ECO:0007669"/>
    <property type="project" value="UniProtKB-KW"/>
</dbReference>
<evidence type="ECO:0000256" key="2">
    <source>
        <dbReference type="ARBA" id="ARBA00012162"/>
    </source>
</evidence>
<keyword evidence="11" id="KW-1185">Reference proteome</keyword>
<reference evidence="11" key="1">
    <citation type="submission" date="2019-01" db="EMBL/GenBank/DDBJ databases">
        <title>Cytophagaceae bacterium strain CAR-16.</title>
        <authorList>
            <person name="Chen W.-M."/>
        </authorList>
    </citation>
    <scope>NUCLEOTIDE SEQUENCE [LARGE SCALE GENOMIC DNA]</scope>
    <source>
        <strain evidence="11">LLJ-11</strain>
    </source>
</reference>
<feature type="domain" description="Tetrapyrrole methylase" evidence="9">
    <location>
        <begin position="9"/>
        <end position="221"/>
    </location>
</feature>
<keyword evidence="5" id="KW-0949">S-adenosyl-L-methionine</keyword>
<dbReference type="NCBIfam" id="NF004790">
    <property type="entry name" value="PRK06136.1"/>
    <property type="match status" value="1"/>
</dbReference>
<dbReference type="EC" id="2.1.1.107" evidence="2"/>
<evidence type="ECO:0000313" key="11">
    <source>
        <dbReference type="Proteomes" id="UP000290283"/>
    </source>
</evidence>
<dbReference type="RefSeq" id="WP_129435130.1">
    <property type="nucleotide sequence ID" value="NZ_SBKO01000001.1"/>
</dbReference>
<comment type="caution">
    <text evidence="10">The sequence shown here is derived from an EMBL/GenBank/DDBJ whole genome shotgun (WGS) entry which is preliminary data.</text>
</comment>
<keyword evidence="3 8" id="KW-0489">Methyltransferase</keyword>
<dbReference type="PANTHER" id="PTHR45790:SF3">
    <property type="entry name" value="S-ADENOSYL-L-METHIONINE-DEPENDENT UROPORPHYRINOGEN III METHYLTRANSFERASE, CHLOROPLASTIC"/>
    <property type="match status" value="1"/>
</dbReference>
<gene>
    <name evidence="10" type="primary">cobA</name>
    <name evidence="10" type="ORF">EQG63_05220</name>
</gene>
<dbReference type="InterPro" id="IPR000878">
    <property type="entry name" value="4pyrrol_Mease"/>
</dbReference>
<dbReference type="FunFam" id="3.40.1010.10:FF:000001">
    <property type="entry name" value="Siroheme synthase"/>
    <property type="match status" value="1"/>
</dbReference>
<evidence type="ECO:0000313" key="10">
    <source>
        <dbReference type="EMBL" id="RXR21342.1"/>
    </source>
</evidence>
<dbReference type="AlphaFoldDB" id="A0A4Q1K6W0"/>
<dbReference type="OrthoDB" id="9815856at2"/>
<dbReference type="InterPro" id="IPR035996">
    <property type="entry name" value="4pyrrol_Methylase_sf"/>
</dbReference>
<dbReference type="CDD" id="cd11642">
    <property type="entry name" value="SUMT"/>
    <property type="match status" value="1"/>
</dbReference>
<keyword evidence="6" id="KW-0627">Porphyrin biosynthesis</keyword>
<dbReference type="PROSITE" id="PS00840">
    <property type="entry name" value="SUMT_2"/>
    <property type="match status" value="1"/>
</dbReference>
<keyword evidence="4 8" id="KW-0808">Transferase</keyword>
<dbReference type="NCBIfam" id="TIGR01469">
    <property type="entry name" value="cobA_cysG_Cterm"/>
    <property type="match status" value="1"/>
</dbReference>
<evidence type="ECO:0000256" key="1">
    <source>
        <dbReference type="ARBA" id="ARBA00005879"/>
    </source>
</evidence>
<dbReference type="GO" id="GO:0019354">
    <property type="term" value="P:siroheme biosynthetic process"/>
    <property type="evidence" value="ECO:0007669"/>
    <property type="project" value="InterPro"/>
</dbReference>
<dbReference type="InterPro" id="IPR006366">
    <property type="entry name" value="CobA/CysG_C"/>
</dbReference>
<protein>
    <recommendedName>
        <fullName evidence="2">uroporphyrinogen-III C-methyltransferase</fullName>
        <ecNumber evidence="2">2.1.1.107</ecNumber>
    </recommendedName>
</protein>
<dbReference type="SUPFAM" id="SSF53790">
    <property type="entry name" value="Tetrapyrrole methylase"/>
    <property type="match status" value="1"/>
</dbReference>
<accession>A0A4Q1K6W0</accession>
<proteinExistence type="inferred from homology"/>
<organism evidence="10 11">
    <name type="scientific">Flavobacterium amnicola</name>
    <dbReference type="NCBI Taxonomy" id="2506422"/>
    <lineage>
        <taxon>Bacteria</taxon>
        <taxon>Pseudomonadati</taxon>
        <taxon>Bacteroidota</taxon>
        <taxon>Flavobacteriia</taxon>
        <taxon>Flavobacteriales</taxon>
        <taxon>Flavobacteriaceae</taxon>
        <taxon>Flavobacterium</taxon>
    </lineage>
</organism>
<comment type="similarity">
    <text evidence="1 8">Belongs to the precorrin methyltransferase family.</text>
</comment>
<dbReference type="Pfam" id="PF00590">
    <property type="entry name" value="TP_methylase"/>
    <property type="match status" value="1"/>
</dbReference>
<dbReference type="Gene3D" id="3.30.950.10">
    <property type="entry name" value="Methyltransferase, Cobalt-precorrin-4 Transmethylase, Domain 2"/>
    <property type="match status" value="1"/>
</dbReference>
<evidence type="ECO:0000256" key="8">
    <source>
        <dbReference type="RuleBase" id="RU003960"/>
    </source>
</evidence>
<evidence type="ECO:0000256" key="3">
    <source>
        <dbReference type="ARBA" id="ARBA00022603"/>
    </source>
</evidence>